<name>A0A1D1VBV1_RAMVA</name>
<dbReference type="GO" id="GO:0016538">
    <property type="term" value="F:cyclin-dependent protein serine/threonine kinase regulator activity"/>
    <property type="evidence" value="ECO:0007669"/>
    <property type="project" value="InterPro"/>
</dbReference>
<evidence type="ECO:0000313" key="6">
    <source>
        <dbReference type="Proteomes" id="UP000186922"/>
    </source>
</evidence>
<dbReference type="InterPro" id="IPR031658">
    <property type="entry name" value="Cyclin_C_2"/>
</dbReference>
<dbReference type="InterPro" id="IPR006671">
    <property type="entry name" value="Cyclin_N"/>
</dbReference>
<dbReference type="STRING" id="947166.A0A1D1VBV1"/>
<sequence length="359" mass="42609">MFHSSTQRKYWTFANQDELDSHRRASHHRFIQERLRQKDCAAAQRLTSDLDAPYTDEMWDDLDHDVVEESFLTLREEFEMRRFFQTMLREFCAKFKPEMPKSTIATGFAFFQRCYLNESVMRFHPKNMMITCMWIAVKVDEFHVSMEQFISHLRGDRQKAMDIILYNEPYVMQKLHFHLMVHLPYRSYEGFFIDIRARYRDRLKQSPEKLRPIIDKFLDQSMFSDALLLYSPSQIALAAIFHAAEELKEDLTGYIENVLVQHPITKPFSEADDSEARAEEVMDQDEAEHGAQNSIHLLAVIDEIRHHVSESAKQVVSKDQIKKLEVKLESCKDPAFNPETEEYQRRLVSLFQMEVDEKF</sequence>
<dbReference type="CDD" id="cd20525">
    <property type="entry name" value="CYCLIN_CCNH_rpt2"/>
    <property type="match status" value="1"/>
</dbReference>
<dbReference type="AlphaFoldDB" id="A0A1D1VBV1"/>
<dbReference type="GO" id="GO:0006357">
    <property type="term" value="P:regulation of transcription by RNA polymerase II"/>
    <property type="evidence" value="ECO:0007669"/>
    <property type="project" value="InterPro"/>
</dbReference>
<gene>
    <name evidence="5" type="primary">RvY_10165-1</name>
    <name evidence="5" type="synonym">RvY_10165.1</name>
    <name evidence="5" type="ORF">RvY_10165</name>
</gene>
<dbReference type="InterPro" id="IPR036915">
    <property type="entry name" value="Cyclin-like_sf"/>
</dbReference>
<dbReference type="CDD" id="cd20524">
    <property type="entry name" value="CYCLIN_CCNH_rpt1"/>
    <property type="match status" value="1"/>
</dbReference>
<evidence type="ECO:0000313" key="5">
    <source>
        <dbReference type="EMBL" id="GAU99121.1"/>
    </source>
</evidence>
<dbReference type="InterPro" id="IPR013763">
    <property type="entry name" value="Cyclin-like_dom"/>
</dbReference>
<evidence type="ECO:0000256" key="3">
    <source>
        <dbReference type="RuleBase" id="RU000383"/>
    </source>
</evidence>
<dbReference type="Pfam" id="PF16899">
    <property type="entry name" value="Cyclin_C_2"/>
    <property type="match status" value="1"/>
</dbReference>
<organism evidence="5 6">
    <name type="scientific">Ramazzottius varieornatus</name>
    <name type="common">Water bear</name>
    <name type="synonym">Tardigrade</name>
    <dbReference type="NCBI Taxonomy" id="947166"/>
    <lineage>
        <taxon>Eukaryota</taxon>
        <taxon>Metazoa</taxon>
        <taxon>Ecdysozoa</taxon>
        <taxon>Tardigrada</taxon>
        <taxon>Eutardigrada</taxon>
        <taxon>Parachela</taxon>
        <taxon>Hypsibioidea</taxon>
        <taxon>Ramazzottiidae</taxon>
        <taxon>Ramazzottius</taxon>
    </lineage>
</organism>
<protein>
    <recommendedName>
        <fullName evidence="4">Cyclin-like domain-containing protein</fullName>
    </recommendedName>
</protein>
<dbReference type="EMBL" id="BDGG01000005">
    <property type="protein sequence ID" value="GAU99121.1"/>
    <property type="molecule type" value="Genomic_DNA"/>
</dbReference>
<evidence type="ECO:0000259" key="4">
    <source>
        <dbReference type="SMART" id="SM00385"/>
    </source>
</evidence>
<dbReference type="PANTHER" id="PTHR10026">
    <property type="entry name" value="CYCLIN"/>
    <property type="match status" value="1"/>
</dbReference>
<dbReference type="Pfam" id="PF00134">
    <property type="entry name" value="Cyclin_N"/>
    <property type="match status" value="1"/>
</dbReference>
<keyword evidence="2 3" id="KW-0195">Cyclin</keyword>
<accession>A0A1D1VBV1</accession>
<comment type="caution">
    <text evidence="5">The sequence shown here is derived from an EMBL/GenBank/DDBJ whole genome shotgun (WGS) entry which is preliminary data.</text>
</comment>
<feature type="domain" description="Cyclin-like" evidence="4">
    <location>
        <begin position="86"/>
        <end position="171"/>
    </location>
</feature>
<dbReference type="Gene3D" id="1.10.472.10">
    <property type="entry name" value="Cyclin-like"/>
    <property type="match status" value="2"/>
</dbReference>
<evidence type="ECO:0000256" key="2">
    <source>
        <dbReference type="ARBA" id="ARBA00023127"/>
    </source>
</evidence>
<dbReference type="InterPro" id="IPR043198">
    <property type="entry name" value="Cyclin/Ssn8"/>
</dbReference>
<keyword evidence="6" id="KW-1185">Reference proteome</keyword>
<proteinExistence type="inferred from homology"/>
<dbReference type="OrthoDB" id="340962at2759"/>
<evidence type="ECO:0000256" key="1">
    <source>
        <dbReference type="ARBA" id="ARBA00008638"/>
    </source>
</evidence>
<dbReference type="SMART" id="SM00385">
    <property type="entry name" value="CYCLIN"/>
    <property type="match status" value="1"/>
</dbReference>
<reference evidence="5 6" key="1">
    <citation type="journal article" date="2016" name="Nat. Commun.">
        <title>Extremotolerant tardigrade genome and improved radiotolerance of human cultured cells by tardigrade-unique protein.</title>
        <authorList>
            <person name="Hashimoto T."/>
            <person name="Horikawa D.D."/>
            <person name="Saito Y."/>
            <person name="Kuwahara H."/>
            <person name="Kozuka-Hata H."/>
            <person name="Shin-I T."/>
            <person name="Minakuchi Y."/>
            <person name="Ohishi K."/>
            <person name="Motoyama A."/>
            <person name="Aizu T."/>
            <person name="Enomoto A."/>
            <person name="Kondo K."/>
            <person name="Tanaka S."/>
            <person name="Hara Y."/>
            <person name="Koshikawa S."/>
            <person name="Sagara H."/>
            <person name="Miura T."/>
            <person name="Yokobori S."/>
            <person name="Miyagawa K."/>
            <person name="Suzuki Y."/>
            <person name="Kubo T."/>
            <person name="Oyama M."/>
            <person name="Kohara Y."/>
            <person name="Fujiyama A."/>
            <person name="Arakawa K."/>
            <person name="Katayama T."/>
            <person name="Toyoda A."/>
            <person name="Kunieda T."/>
        </authorList>
    </citation>
    <scope>NUCLEOTIDE SEQUENCE [LARGE SCALE GENOMIC DNA]</scope>
    <source>
        <strain evidence="5 6">YOKOZUNA-1</strain>
    </source>
</reference>
<dbReference type="SUPFAM" id="SSF47954">
    <property type="entry name" value="Cyclin-like"/>
    <property type="match status" value="2"/>
</dbReference>
<comment type="similarity">
    <text evidence="1">Belongs to the cyclin family. Cyclin C subfamily.</text>
</comment>
<dbReference type="Proteomes" id="UP000186922">
    <property type="component" value="Unassembled WGS sequence"/>
</dbReference>